<feature type="domain" description="Aldehyde dehydrogenase" evidence="3">
    <location>
        <begin position="25"/>
        <end position="480"/>
    </location>
</feature>
<dbReference type="EMBL" id="CP080389">
    <property type="protein sequence ID" value="WHO11641.1"/>
    <property type="molecule type" value="Genomic_DNA"/>
</dbReference>
<gene>
    <name evidence="4" type="ORF">KZ699_24835</name>
</gene>
<dbReference type="InterPro" id="IPR050740">
    <property type="entry name" value="Aldehyde_DH_Superfamily"/>
</dbReference>
<comment type="similarity">
    <text evidence="1">Belongs to the aldehyde dehydrogenase family.</text>
</comment>
<evidence type="ECO:0000259" key="3">
    <source>
        <dbReference type="Pfam" id="PF00171"/>
    </source>
</evidence>
<dbReference type="InterPro" id="IPR016161">
    <property type="entry name" value="Ald_DH/histidinol_DH"/>
</dbReference>
<dbReference type="SUPFAM" id="SSF53720">
    <property type="entry name" value="ALDH-like"/>
    <property type="match status" value="1"/>
</dbReference>
<geneLocation type="plasmid" evidence="4 5">
    <name>pO132a</name>
</geneLocation>
<evidence type="ECO:0000313" key="5">
    <source>
        <dbReference type="Proteomes" id="UP001225611"/>
    </source>
</evidence>
<dbReference type="Gene3D" id="3.40.309.10">
    <property type="entry name" value="Aldehyde Dehydrogenase, Chain A, domain 2"/>
    <property type="match status" value="1"/>
</dbReference>
<organism evidence="4 5">
    <name type="scientific">Agrobacterium cucumeris</name>
    <dbReference type="NCBI Taxonomy" id="2862866"/>
    <lineage>
        <taxon>Bacteria</taxon>
        <taxon>Pseudomonadati</taxon>
        <taxon>Pseudomonadota</taxon>
        <taxon>Alphaproteobacteria</taxon>
        <taxon>Hyphomicrobiales</taxon>
        <taxon>Rhizobiaceae</taxon>
        <taxon>Rhizobium/Agrobacterium group</taxon>
        <taxon>Agrobacterium</taxon>
    </lineage>
</organism>
<dbReference type="Gene3D" id="3.40.605.10">
    <property type="entry name" value="Aldehyde Dehydrogenase, Chain A, domain 1"/>
    <property type="match status" value="1"/>
</dbReference>
<dbReference type="InterPro" id="IPR016163">
    <property type="entry name" value="Ald_DH_C"/>
</dbReference>
<dbReference type="CDD" id="cd07103">
    <property type="entry name" value="ALDH_F5_SSADH_GabD"/>
    <property type="match status" value="1"/>
</dbReference>
<proteinExistence type="inferred from homology"/>
<dbReference type="PANTHER" id="PTHR43353">
    <property type="entry name" value="SUCCINATE-SEMIALDEHYDE DEHYDROGENASE, MITOCHONDRIAL"/>
    <property type="match status" value="1"/>
</dbReference>
<keyword evidence="4" id="KW-0614">Plasmid</keyword>
<dbReference type="RefSeq" id="WP_269704233.1">
    <property type="nucleotide sequence ID" value="NZ_CP080389.1"/>
</dbReference>
<dbReference type="InterPro" id="IPR015590">
    <property type="entry name" value="Aldehyde_DH_dom"/>
</dbReference>
<dbReference type="PANTHER" id="PTHR43353:SF5">
    <property type="entry name" value="SUCCINATE-SEMIALDEHYDE DEHYDROGENASE, MITOCHONDRIAL"/>
    <property type="match status" value="1"/>
</dbReference>
<reference evidence="4 5" key="1">
    <citation type="journal article" date="2023" name="Syst. Appl. Microbiol.">
        <title>Agrobacterium cucumeris sp. nov. isolated from crazy roots on cucumber (Cucumis sativus).</title>
        <authorList>
            <person name="Warabieda M."/>
            <person name="Kuzmanovic N."/>
            <person name="Trzcinski P."/>
            <person name="Pulawska J."/>
        </authorList>
    </citation>
    <scope>NUCLEOTIDE SEQUENCE [LARGE SCALE GENOMIC DNA]</scope>
    <source>
        <strain evidence="4 5">O132</strain>
    </source>
</reference>
<dbReference type="Pfam" id="PF00171">
    <property type="entry name" value="Aldedh"/>
    <property type="match status" value="1"/>
</dbReference>
<evidence type="ECO:0000256" key="1">
    <source>
        <dbReference type="ARBA" id="ARBA00009986"/>
    </source>
</evidence>
<name>A0ABY8RVV6_9HYPH</name>
<protein>
    <submittedName>
        <fullName evidence="4">NAD-dependent succinate-semialdehyde dehydrogenase</fullName>
    </submittedName>
</protein>
<evidence type="ECO:0000256" key="2">
    <source>
        <dbReference type="ARBA" id="ARBA00023002"/>
    </source>
</evidence>
<sequence length="483" mass="51877">MSNTVINISALDPRLLINGEWFGTEGRQSTVMINPATGEEIARLPHATPADLDAALNAAQRAYRPWRDTHPKERGRILKKAADLLRARVEEIAPIMTIEMGKPLAEARIEVAAAADELEWYAEEGRRVYGRVIPGRVGNTRFQVVREPVGPSAAFAAWNFPIVNAVRKVGASLAAGCPCIYKPGEEVASSSLSVARALLDAGLPPGLIAFVFGVPSDISSYLIASPVIRKISFTGSVSVGKHLTKLAAESLKRTTMELGGHAPVLVFKDAPLEQTLDLSVQRKFRNAGQVCVSPTRFYVEDSVYDDFCAGFAQRAKAIKVGNGLQDGVQMGPLVHRRRLEVVERFVQDAVAHGGRILAGGERIGNEGNFWAPTVIADVPETAMAMNEEPFGPIALINRFSTAEEALEKANRLPFGLAAYAFTTSSSAAMRVADELQAGMVAINSFNVATPEAPFGGIKESGNGSELGTEGLDAYFETKMISLT</sequence>
<dbReference type="Proteomes" id="UP001225611">
    <property type="component" value="Plasmid pO132a"/>
</dbReference>
<accession>A0ABY8RVV6</accession>
<keyword evidence="2" id="KW-0560">Oxidoreductase</keyword>
<dbReference type="InterPro" id="IPR016162">
    <property type="entry name" value="Ald_DH_N"/>
</dbReference>
<keyword evidence="5" id="KW-1185">Reference proteome</keyword>
<evidence type="ECO:0000313" key="4">
    <source>
        <dbReference type="EMBL" id="WHO11641.1"/>
    </source>
</evidence>